<reference evidence="3" key="1">
    <citation type="submission" date="2016-11" db="UniProtKB">
        <authorList>
            <consortium name="WormBaseParasite"/>
        </authorList>
    </citation>
    <scope>IDENTIFICATION</scope>
</reference>
<keyword evidence="2" id="KW-1185">Reference proteome</keyword>
<dbReference type="AlphaFoldDB" id="A0A1I8BHH7"/>
<keyword evidence="1" id="KW-0472">Membrane</keyword>
<organism evidence="2 3">
    <name type="scientific">Meloidogyne hapla</name>
    <name type="common">Root-knot nematode worm</name>
    <dbReference type="NCBI Taxonomy" id="6305"/>
    <lineage>
        <taxon>Eukaryota</taxon>
        <taxon>Metazoa</taxon>
        <taxon>Ecdysozoa</taxon>
        <taxon>Nematoda</taxon>
        <taxon>Chromadorea</taxon>
        <taxon>Rhabditida</taxon>
        <taxon>Tylenchina</taxon>
        <taxon>Tylenchomorpha</taxon>
        <taxon>Tylenchoidea</taxon>
        <taxon>Meloidogynidae</taxon>
        <taxon>Meloidogyninae</taxon>
        <taxon>Meloidogyne</taxon>
    </lineage>
</organism>
<proteinExistence type="predicted"/>
<keyword evidence="1" id="KW-0812">Transmembrane</keyword>
<accession>A0A1I8BHH7</accession>
<evidence type="ECO:0000313" key="2">
    <source>
        <dbReference type="Proteomes" id="UP000095281"/>
    </source>
</evidence>
<feature type="transmembrane region" description="Helical" evidence="1">
    <location>
        <begin position="6"/>
        <end position="29"/>
    </location>
</feature>
<dbReference type="WBParaSite" id="MhA1_Contig2275.frz3.gene4">
    <property type="protein sequence ID" value="MhA1_Contig2275.frz3.gene4"/>
    <property type="gene ID" value="MhA1_Contig2275.frz3.gene4"/>
</dbReference>
<keyword evidence="1" id="KW-1133">Transmembrane helix</keyword>
<evidence type="ECO:0000256" key="1">
    <source>
        <dbReference type="SAM" id="Phobius"/>
    </source>
</evidence>
<name>A0A1I8BHH7_MELHA</name>
<feature type="transmembrane region" description="Helical" evidence="1">
    <location>
        <begin position="41"/>
        <end position="63"/>
    </location>
</feature>
<feature type="transmembrane region" description="Helical" evidence="1">
    <location>
        <begin position="83"/>
        <end position="108"/>
    </location>
</feature>
<feature type="transmembrane region" description="Helical" evidence="1">
    <location>
        <begin position="175"/>
        <end position="198"/>
    </location>
</feature>
<dbReference type="Proteomes" id="UP000095281">
    <property type="component" value="Unplaced"/>
</dbReference>
<protein>
    <submittedName>
        <fullName evidence="3">G_PROTEIN_RECEP_F1_2 domain-containing protein</fullName>
    </submittedName>
</protein>
<feature type="transmembrane region" description="Helical" evidence="1">
    <location>
        <begin position="129"/>
        <end position="155"/>
    </location>
</feature>
<sequence>MSGSYLVLAEFVIALVFHSISVYRILMILYTKFQSQKAFSLYFMALLVNWLITSSLLIPYEVYSAIVWRPQPGTQNSSNVRHVSLTLFLFALPCHLFMAMLPVTLFFLTVDRIFIIKFGAHYGYKIKQIFKIAYFTSLFVCVCVNTTGFLLALPLPEYTECEIFGCILDSAVQFYLGWRVFCAIFNISSGIIFFFLLCRTNQHLLKQSSQLKNSAGYQHFLRTNKAVFGPGSSMGTGPLSEFMSSIEVFIFCSIYSHVLRIGMEHSSGVIGAETVGIARNQIAPAQSTFRASPSG</sequence>
<evidence type="ECO:0000313" key="3">
    <source>
        <dbReference type="WBParaSite" id="MhA1_Contig2275.frz3.gene4"/>
    </source>
</evidence>